<evidence type="ECO:0000256" key="4">
    <source>
        <dbReference type="ARBA" id="ARBA00022833"/>
    </source>
</evidence>
<feature type="domain" description="J" evidence="7">
    <location>
        <begin position="5"/>
        <end position="67"/>
    </location>
</feature>
<dbReference type="CDD" id="cd06257">
    <property type="entry name" value="DnaJ"/>
    <property type="match status" value="1"/>
</dbReference>
<evidence type="ECO:0000259" key="8">
    <source>
        <dbReference type="PROSITE" id="PS51188"/>
    </source>
</evidence>
<feature type="domain" description="CR-type" evidence="8">
    <location>
        <begin position="125"/>
        <end position="208"/>
    </location>
</feature>
<dbReference type="SUPFAM" id="SSF57938">
    <property type="entry name" value="DnaJ/Hsp40 cysteine-rich domain"/>
    <property type="match status" value="1"/>
</dbReference>
<keyword evidence="4 5" id="KW-0862">Zinc</keyword>
<evidence type="ECO:0000313" key="9">
    <source>
        <dbReference type="EMBL" id="CAE1286007.1"/>
    </source>
</evidence>
<dbReference type="Proteomes" id="UP000597762">
    <property type="component" value="Unassembled WGS sequence"/>
</dbReference>
<keyword evidence="1 5" id="KW-0479">Metal-binding</keyword>
<dbReference type="FunFam" id="2.60.260.20:FF:000003">
    <property type="entry name" value="DnaJ subfamily A member 2"/>
    <property type="match status" value="1"/>
</dbReference>
<dbReference type="CDD" id="cd10747">
    <property type="entry name" value="DnaJ_C"/>
    <property type="match status" value="1"/>
</dbReference>
<evidence type="ECO:0000256" key="1">
    <source>
        <dbReference type="ARBA" id="ARBA00022723"/>
    </source>
</evidence>
<dbReference type="GO" id="GO:0009408">
    <property type="term" value="P:response to heat"/>
    <property type="evidence" value="ECO:0007669"/>
    <property type="project" value="InterPro"/>
</dbReference>
<dbReference type="SUPFAM" id="SSF49493">
    <property type="entry name" value="HSP40/DnaJ peptide-binding domain"/>
    <property type="match status" value="2"/>
</dbReference>
<dbReference type="PROSITE" id="PS00636">
    <property type="entry name" value="DNAJ_1"/>
    <property type="match status" value="1"/>
</dbReference>
<evidence type="ECO:0000313" key="10">
    <source>
        <dbReference type="Proteomes" id="UP000597762"/>
    </source>
</evidence>
<dbReference type="InterPro" id="IPR001305">
    <property type="entry name" value="HSP_DnaJ_Cys-rich_dom"/>
</dbReference>
<keyword evidence="2" id="KW-0677">Repeat</keyword>
<protein>
    <submittedName>
        <fullName evidence="9">DNAJA2</fullName>
    </submittedName>
</protein>
<dbReference type="PRINTS" id="PR00625">
    <property type="entry name" value="JDOMAIN"/>
</dbReference>
<dbReference type="HAMAP" id="MF_01152">
    <property type="entry name" value="DnaJ"/>
    <property type="match status" value="1"/>
</dbReference>
<accession>A0A812CXT7</accession>
<dbReference type="PROSITE" id="PS50076">
    <property type="entry name" value="DNAJ_2"/>
    <property type="match status" value="1"/>
</dbReference>
<dbReference type="OrthoDB" id="550424at2759"/>
<dbReference type="InterPro" id="IPR044713">
    <property type="entry name" value="DNJA1/2-like"/>
</dbReference>
<dbReference type="Gene3D" id="2.60.260.20">
    <property type="entry name" value="Urease metallochaperone UreE, N-terminal domain"/>
    <property type="match status" value="2"/>
</dbReference>
<dbReference type="InterPro" id="IPR036869">
    <property type="entry name" value="J_dom_sf"/>
</dbReference>
<dbReference type="InterPro" id="IPR012724">
    <property type="entry name" value="DnaJ"/>
</dbReference>
<dbReference type="GO" id="GO:0008270">
    <property type="term" value="F:zinc ion binding"/>
    <property type="evidence" value="ECO:0007669"/>
    <property type="project" value="UniProtKB-KW"/>
</dbReference>
<keyword evidence="3 5" id="KW-0863">Zinc-finger</keyword>
<dbReference type="GO" id="GO:0005524">
    <property type="term" value="F:ATP binding"/>
    <property type="evidence" value="ECO:0007669"/>
    <property type="project" value="InterPro"/>
</dbReference>
<dbReference type="InterPro" id="IPR018253">
    <property type="entry name" value="DnaJ_domain_CS"/>
</dbReference>
<dbReference type="CDD" id="cd10719">
    <property type="entry name" value="DnaJ_zf"/>
    <property type="match status" value="1"/>
</dbReference>
<dbReference type="Pfam" id="PF00226">
    <property type="entry name" value="DnaJ"/>
    <property type="match status" value="1"/>
</dbReference>
<evidence type="ECO:0000256" key="5">
    <source>
        <dbReference type="PROSITE-ProRule" id="PRU00546"/>
    </source>
</evidence>
<dbReference type="InterPro" id="IPR036410">
    <property type="entry name" value="HSP_DnaJ_Cys-rich_dom_sf"/>
</dbReference>
<dbReference type="SUPFAM" id="SSF46565">
    <property type="entry name" value="Chaperone J-domain"/>
    <property type="match status" value="1"/>
</dbReference>
<name>A0A812CXT7_ACAPH</name>
<dbReference type="AlphaFoldDB" id="A0A812CXT7"/>
<dbReference type="EMBL" id="CAHIKZ030002373">
    <property type="protein sequence ID" value="CAE1286007.1"/>
    <property type="molecule type" value="Genomic_DNA"/>
</dbReference>
<organism evidence="9 10">
    <name type="scientific">Acanthosepion pharaonis</name>
    <name type="common">Pharaoh cuttlefish</name>
    <name type="synonym">Sepia pharaonis</name>
    <dbReference type="NCBI Taxonomy" id="158019"/>
    <lineage>
        <taxon>Eukaryota</taxon>
        <taxon>Metazoa</taxon>
        <taxon>Spiralia</taxon>
        <taxon>Lophotrochozoa</taxon>
        <taxon>Mollusca</taxon>
        <taxon>Cephalopoda</taxon>
        <taxon>Coleoidea</taxon>
        <taxon>Decapodiformes</taxon>
        <taxon>Sepiida</taxon>
        <taxon>Sepiina</taxon>
        <taxon>Sepiidae</taxon>
        <taxon>Acanthosepion</taxon>
    </lineage>
</organism>
<dbReference type="InterPro" id="IPR008971">
    <property type="entry name" value="HSP40/DnaJ_pept-bd"/>
</dbReference>
<evidence type="ECO:0000259" key="7">
    <source>
        <dbReference type="PROSITE" id="PS50076"/>
    </source>
</evidence>
<evidence type="ECO:0000256" key="6">
    <source>
        <dbReference type="SAM" id="MobiDB-lite"/>
    </source>
</evidence>
<proteinExistence type="inferred from homology"/>
<dbReference type="SMART" id="SM00271">
    <property type="entry name" value="DnaJ"/>
    <property type="match status" value="1"/>
</dbReference>
<dbReference type="GO" id="GO:0030544">
    <property type="term" value="F:Hsp70 protein binding"/>
    <property type="evidence" value="ECO:0007669"/>
    <property type="project" value="InterPro"/>
</dbReference>
<dbReference type="PROSITE" id="PS51188">
    <property type="entry name" value="ZF_CR"/>
    <property type="match status" value="1"/>
</dbReference>
<keyword evidence="10" id="KW-1185">Reference proteome</keyword>
<dbReference type="Gene3D" id="2.10.230.10">
    <property type="entry name" value="Heat shock protein DnaJ, cysteine-rich domain"/>
    <property type="match status" value="1"/>
</dbReference>
<evidence type="ECO:0000256" key="3">
    <source>
        <dbReference type="ARBA" id="ARBA00022771"/>
    </source>
</evidence>
<dbReference type="InterPro" id="IPR002939">
    <property type="entry name" value="DnaJ_C"/>
</dbReference>
<dbReference type="FunFam" id="2.10.230.10:FF:000001">
    <property type="entry name" value="DnaJ subfamily A member 2"/>
    <property type="match status" value="1"/>
</dbReference>
<gene>
    <name evidence="9" type="ORF">SPHA_45736</name>
</gene>
<feature type="zinc finger region" description="CR-type" evidence="5">
    <location>
        <begin position="125"/>
        <end position="208"/>
    </location>
</feature>
<dbReference type="InterPro" id="IPR001623">
    <property type="entry name" value="DnaJ_domain"/>
</dbReference>
<dbReference type="Pfam" id="PF00684">
    <property type="entry name" value="DnaJ_CXXCXGXG"/>
    <property type="match status" value="1"/>
</dbReference>
<dbReference type="Pfam" id="PF01556">
    <property type="entry name" value="DnaJ_C"/>
    <property type="match status" value="1"/>
</dbReference>
<dbReference type="GO" id="GO:0006457">
    <property type="term" value="P:protein folding"/>
    <property type="evidence" value="ECO:0007669"/>
    <property type="project" value="InterPro"/>
</dbReference>
<feature type="region of interest" description="Disordered" evidence="6">
    <location>
        <begin position="373"/>
        <end position="407"/>
    </location>
</feature>
<dbReference type="PANTHER" id="PTHR43888">
    <property type="entry name" value="DNAJ-LIKE-2, ISOFORM A-RELATED"/>
    <property type="match status" value="1"/>
</dbReference>
<dbReference type="GO" id="GO:0051082">
    <property type="term" value="F:unfolded protein binding"/>
    <property type="evidence" value="ECO:0007669"/>
    <property type="project" value="InterPro"/>
</dbReference>
<dbReference type="Gene3D" id="1.10.287.110">
    <property type="entry name" value="DnaJ domain"/>
    <property type="match status" value="1"/>
</dbReference>
<sequence>MGDTHLYNVLGVSRNASSSEIKKAYHRMAKEYHPDKNPESAEKFKEIRNAYDILSNPEKKEIYDNFGMQGLADGFSPGGPGFPFGDVLGGMFGMRGGFMGSRHRRQRGDDTTHHLRVTLEDFYNGKTAKLQLSRTVLCKACGGAGGRGNVLTCRMCHGHGIKKTMRQLGPGMMQEIQTTCPECRGEGESYSDKDKCVPCMGRKVVNEDKILEVHVDKGMRDGQKILFRGEGDQLPDVDPGDVIIILTQIEHKKFVRNGEDLYYKHTLGLTEALCGFEMVLKHLDKRQLLIKSEPGEVFRPGARKVIKEEGMPVYRNTFERGDLIIEFNIKFPPPHFIGEPELKELEKLLPEPSQVSVPMDDDTVEEVTLVEMSASRRNNRRSEAYEEDHDHFNHRGSGGAHMQCAHQ</sequence>
<feature type="compositionally biased region" description="Basic and acidic residues" evidence="6">
    <location>
        <begin position="380"/>
        <end position="393"/>
    </location>
</feature>
<comment type="caution">
    <text evidence="9">The sequence shown here is derived from an EMBL/GenBank/DDBJ whole genome shotgun (WGS) entry which is preliminary data.</text>
</comment>
<reference evidence="9" key="1">
    <citation type="submission" date="2021-01" db="EMBL/GenBank/DDBJ databases">
        <authorList>
            <person name="Li R."/>
            <person name="Bekaert M."/>
        </authorList>
    </citation>
    <scope>NUCLEOTIDE SEQUENCE</scope>
    <source>
        <strain evidence="9">Farmed</strain>
    </source>
</reference>
<evidence type="ECO:0000256" key="2">
    <source>
        <dbReference type="ARBA" id="ARBA00022737"/>
    </source>
</evidence>